<organism evidence="2 3">
    <name type="scientific">Danaus chrysippus</name>
    <name type="common">African queen</name>
    <dbReference type="NCBI Taxonomy" id="151541"/>
    <lineage>
        <taxon>Eukaryota</taxon>
        <taxon>Metazoa</taxon>
        <taxon>Ecdysozoa</taxon>
        <taxon>Arthropoda</taxon>
        <taxon>Hexapoda</taxon>
        <taxon>Insecta</taxon>
        <taxon>Pterygota</taxon>
        <taxon>Neoptera</taxon>
        <taxon>Endopterygota</taxon>
        <taxon>Lepidoptera</taxon>
        <taxon>Glossata</taxon>
        <taxon>Ditrysia</taxon>
        <taxon>Papilionoidea</taxon>
        <taxon>Nymphalidae</taxon>
        <taxon>Danainae</taxon>
        <taxon>Danaini</taxon>
        <taxon>Danaina</taxon>
        <taxon>Danaus</taxon>
        <taxon>Anosia</taxon>
    </lineage>
</organism>
<dbReference type="EMBL" id="CAKASE010000061">
    <property type="protein sequence ID" value="CAG9568762.1"/>
    <property type="molecule type" value="Genomic_DNA"/>
</dbReference>
<protein>
    <submittedName>
        <fullName evidence="2">(African queen) hypothetical protein</fullName>
    </submittedName>
</protein>
<feature type="region of interest" description="Disordered" evidence="1">
    <location>
        <begin position="53"/>
        <end position="90"/>
    </location>
</feature>
<evidence type="ECO:0000313" key="2">
    <source>
        <dbReference type="EMBL" id="CAG9568762.1"/>
    </source>
</evidence>
<keyword evidence="3" id="KW-1185">Reference proteome</keyword>
<proteinExistence type="predicted"/>
<reference evidence="2" key="1">
    <citation type="submission" date="2021-09" db="EMBL/GenBank/DDBJ databases">
        <authorList>
            <person name="Martin H S."/>
        </authorList>
    </citation>
    <scope>NUCLEOTIDE SEQUENCE</scope>
</reference>
<dbReference type="InterPro" id="IPR008775">
    <property type="entry name" value="Phytyl_CoA_dOase-like"/>
</dbReference>
<sequence>MYHGNLESVPCEPKVYVEMSPGDTVFFHPLIVHGSGENITQIENQKVLSEVGFEPTPSERTRTTHTRSVASKGNLESGALDRSAILTDDR</sequence>
<dbReference type="Gene3D" id="2.60.120.620">
    <property type="entry name" value="q2cbj1_9rhob like domain"/>
    <property type="match status" value="1"/>
</dbReference>
<dbReference type="OrthoDB" id="445007at2759"/>
<dbReference type="SUPFAM" id="SSF51197">
    <property type="entry name" value="Clavaminate synthase-like"/>
    <property type="match status" value="1"/>
</dbReference>
<gene>
    <name evidence="2" type="ORF">DCHRY22_LOCUS8597</name>
</gene>
<evidence type="ECO:0000256" key="1">
    <source>
        <dbReference type="SAM" id="MobiDB-lite"/>
    </source>
</evidence>
<dbReference type="Pfam" id="PF05721">
    <property type="entry name" value="PhyH"/>
    <property type="match status" value="1"/>
</dbReference>
<comment type="caution">
    <text evidence="2">The sequence shown here is derived from an EMBL/GenBank/DDBJ whole genome shotgun (WGS) entry which is preliminary data.</text>
</comment>
<name>A0A8J2VWA6_9NEOP</name>
<accession>A0A8J2VWA6</accession>
<dbReference type="Proteomes" id="UP000789524">
    <property type="component" value="Unassembled WGS sequence"/>
</dbReference>
<dbReference type="AlphaFoldDB" id="A0A8J2VWA6"/>
<evidence type="ECO:0000313" key="3">
    <source>
        <dbReference type="Proteomes" id="UP000789524"/>
    </source>
</evidence>